<evidence type="ECO:0000256" key="2">
    <source>
        <dbReference type="RuleBase" id="RU000507"/>
    </source>
</evidence>
<evidence type="ECO:0000256" key="1">
    <source>
        <dbReference type="ARBA" id="ARBA00022737"/>
    </source>
</evidence>
<keyword evidence="7" id="KW-1185">Reference proteome</keyword>
<dbReference type="PANTHER" id="PTHR43855:SF1">
    <property type="entry name" value="THIOSULFATE SULFURTRANSFERASE"/>
    <property type="match status" value="1"/>
</dbReference>
<gene>
    <name evidence="6" type="ORF">FIV42_24610</name>
</gene>
<dbReference type="InterPro" id="IPR001763">
    <property type="entry name" value="Rhodanese-like_dom"/>
</dbReference>
<accession>A0A5B8YAZ1</accession>
<dbReference type="InterPro" id="IPR001307">
    <property type="entry name" value="Thiosulphate_STrfase_CS"/>
</dbReference>
<feature type="region of interest" description="Disordered" evidence="3">
    <location>
        <begin position="43"/>
        <end position="62"/>
    </location>
</feature>
<dbReference type="InterPro" id="IPR051126">
    <property type="entry name" value="Thiosulfate_sulfurtransferase"/>
</dbReference>
<dbReference type="Proteomes" id="UP000315995">
    <property type="component" value="Chromosome"/>
</dbReference>
<keyword evidence="4" id="KW-0732">Signal</keyword>
<dbReference type="EMBL" id="CP041186">
    <property type="protein sequence ID" value="QDG53809.1"/>
    <property type="molecule type" value="Genomic_DNA"/>
</dbReference>
<keyword evidence="2 6" id="KW-0808">Transferase</keyword>
<dbReference type="InterPro" id="IPR036873">
    <property type="entry name" value="Rhodanese-like_dom_sf"/>
</dbReference>
<evidence type="ECO:0000313" key="7">
    <source>
        <dbReference type="Proteomes" id="UP000315995"/>
    </source>
</evidence>
<dbReference type="CDD" id="cd01449">
    <property type="entry name" value="TST_Repeat_2"/>
    <property type="match status" value="1"/>
</dbReference>
<evidence type="ECO:0000259" key="5">
    <source>
        <dbReference type="PROSITE" id="PS50206"/>
    </source>
</evidence>
<feature type="compositionally biased region" description="Basic and acidic residues" evidence="3">
    <location>
        <begin position="48"/>
        <end position="58"/>
    </location>
</feature>
<keyword evidence="1" id="KW-0677">Repeat</keyword>
<dbReference type="Gene3D" id="3.40.250.10">
    <property type="entry name" value="Rhodanese-like domain"/>
    <property type="match status" value="2"/>
</dbReference>
<organism evidence="6 7">
    <name type="scientific">Persicimonas caeni</name>
    <dbReference type="NCBI Taxonomy" id="2292766"/>
    <lineage>
        <taxon>Bacteria</taxon>
        <taxon>Deltaproteobacteria</taxon>
        <taxon>Bradymonadales</taxon>
        <taxon>Bradymonadaceae</taxon>
        <taxon>Persicimonas</taxon>
    </lineage>
</organism>
<evidence type="ECO:0000256" key="3">
    <source>
        <dbReference type="SAM" id="MobiDB-lite"/>
    </source>
</evidence>
<accession>A0A4Y6Q049</accession>
<dbReference type="SMART" id="SM00450">
    <property type="entry name" value="RHOD"/>
    <property type="match status" value="2"/>
</dbReference>
<dbReference type="PROSITE" id="PS00683">
    <property type="entry name" value="RHODANESE_2"/>
    <property type="match status" value="1"/>
</dbReference>
<dbReference type="SUPFAM" id="SSF52821">
    <property type="entry name" value="Rhodanese/Cell cycle control phosphatase"/>
    <property type="match status" value="2"/>
</dbReference>
<proteinExistence type="predicted"/>
<dbReference type="Pfam" id="PF00581">
    <property type="entry name" value="Rhodanese"/>
    <property type="match status" value="2"/>
</dbReference>
<reference evidence="6 7" key="1">
    <citation type="submission" date="2019-06" db="EMBL/GenBank/DDBJ databases">
        <title>Persicimonas caeni gen. nov., sp. nov., a predatory bacterium isolated from solar saltern.</title>
        <authorList>
            <person name="Wang S."/>
        </authorList>
    </citation>
    <scope>NUCLEOTIDE SEQUENCE [LARGE SCALE GENOMIC DNA]</scope>
    <source>
        <strain evidence="6 7">YN101</strain>
    </source>
</reference>
<protein>
    <recommendedName>
        <fullName evidence="2">Sulfurtransferase</fullName>
    </recommendedName>
</protein>
<evidence type="ECO:0000313" key="6">
    <source>
        <dbReference type="EMBL" id="QDG53809.1"/>
    </source>
</evidence>
<feature type="chain" id="PRO_5030106789" description="Sulfurtransferase" evidence="4">
    <location>
        <begin position="40"/>
        <end position="333"/>
    </location>
</feature>
<dbReference type="OrthoDB" id="9781034at2"/>
<name>A0A4Y6Q049_PERCE</name>
<evidence type="ECO:0000256" key="4">
    <source>
        <dbReference type="SAM" id="SignalP"/>
    </source>
</evidence>
<sequence length="333" mass="37434">MTVTQSLVCTTRRMTMRPTLLNRSWLMLLLLAFVTAASACGGTAVEQDDTRPESERNAEPAPLNSKVYVTAQELQQFANEGATIIDARALEDYEAGHFPGAVHTDGGKAWKDDNGFLITDVVEAQQKVRDLGIDRDRKVVIYADARDSGAGRLFWTLEYFGHGEVYLYPNDYSALKGELAFEEQTDAPSIEEGDFVVAYRDSVLATRDEVEQAVNGDLEAILIDTRREGEFNGTEDRGDPRQGYIPGAVWYYYENVWDENNELRSKEALRTEFDEVGLLQENAVLLPYCQTGTRSATIYAVLRWLGVDNAQNYDGSWVEWSDSELPIEQPQNQ</sequence>
<dbReference type="GO" id="GO:0004792">
    <property type="term" value="F:thiosulfate-cyanide sulfurtransferase activity"/>
    <property type="evidence" value="ECO:0007669"/>
    <property type="project" value="InterPro"/>
</dbReference>
<feature type="signal peptide" evidence="4">
    <location>
        <begin position="1"/>
        <end position="39"/>
    </location>
</feature>
<dbReference type="AlphaFoldDB" id="A0A4Y6Q049"/>
<feature type="domain" description="Rhodanese" evidence="5">
    <location>
        <begin position="78"/>
        <end position="180"/>
    </location>
</feature>
<feature type="domain" description="Rhodanese" evidence="5">
    <location>
        <begin position="219"/>
        <end position="329"/>
    </location>
</feature>
<dbReference type="PANTHER" id="PTHR43855">
    <property type="entry name" value="THIOSULFATE SULFURTRANSFERASE"/>
    <property type="match status" value="1"/>
</dbReference>
<dbReference type="PROSITE" id="PS50206">
    <property type="entry name" value="RHODANESE_3"/>
    <property type="match status" value="2"/>
</dbReference>